<dbReference type="EMBL" id="AP019298">
    <property type="protein sequence ID" value="BBG96652.1"/>
    <property type="molecule type" value="Genomic_DNA"/>
</dbReference>
<organism evidence="8">
    <name type="scientific">Prunus dulcis</name>
    <name type="common">Almond</name>
    <name type="synonym">Amygdalus dulcis</name>
    <dbReference type="NCBI Taxonomy" id="3755"/>
    <lineage>
        <taxon>Eukaryota</taxon>
        <taxon>Viridiplantae</taxon>
        <taxon>Streptophyta</taxon>
        <taxon>Embryophyta</taxon>
        <taxon>Tracheophyta</taxon>
        <taxon>Spermatophyta</taxon>
        <taxon>Magnoliopsida</taxon>
        <taxon>eudicotyledons</taxon>
        <taxon>Gunneridae</taxon>
        <taxon>Pentapetalae</taxon>
        <taxon>rosids</taxon>
        <taxon>fabids</taxon>
        <taxon>Rosales</taxon>
        <taxon>Rosaceae</taxon>
        <taxon>Amygdaloideae</taxon>
        <taxon>Amygdaleae</taxon>
        <taxon>Prunus</taxon>
    </lineage>
</organism>
<dbReference type="AlphaFoldDB" id="A0A4Y1QXT9"/>
<comment type="subcellular location">
    <subcellularLocation>
        <location evidence="1">Mitochondrion inner membrane</location>
        <topology evidence="1">Peripheral membrane protein</topology>
        <orientation evidence="1">Matrix side</orientation>
    </subcellularLocation>
</comment>
<evidence type="ECO:0000256" key="2">
    <source>
        <dbReference type="ARBA" id="ARBA00022448"/>
    </source>
</evidence>
<dbReference type="GO" id="GO:0005743">
    <property type="term" value="C:mitochondrial inner membrane"/>
    <property type="evidence" value="ECO:0007669"/>
    <property type="project" value="UniProtKB-SubCell"/>
</dbReference>
<keyword evidence="4" id="KW-0999">Mitochondrion inner membrane</keyword>
<dbReference type="PANTHER" id="PTHR13094">
    <property type="entry name" value="NADH-UBIQUINONE OXIDOREDUCTASE PDSW SUBUNIT"/>
    <property type="match status" value="1"/>
</dbReference>
<protein>
    <submittedName>
        <fullName evidence="8">Complex I subunit NDUFS6</fullName>
    </submittedName>
</protein>
<evidence type="ECO:0000256" key="7">
    <source>
        <dbReference type="ARBA" id="ARBA00023136"/>
    </source>
</evidence>
<keyword evidence="5" id="KW-0249">Electron transport</keyword>
<sequence length="101" mass="11816">MASRGKASRSERDCLPACITYTEFQGTDYADSSVDFDESSPDEFDSANPYEDPVSMLDMREHTVREKWIDIEKAKIIREKLYWCYCIEGVNHLQKYCHLVH</sequence>
<keyword evidence="7" id="KW-0472">Membrane</keyword>
<keyword evidence="2" id="KW-0813">Transport</keyword>
<evidence type="ECO:0000313" key="8">
    <source>
        <dbReference type="EMBL" id="BBG96652.1"/>
    </source>
</evidence>
<dbReference type="PANTHER" id="PTHR13094:SF1">
    <property type="entry name" value="NADH DEHYDROGENASE [UBIQUINONE] 1 BETA SUBCOMPLEX SUBUNIT 10"/>
    <property type="match status" value="1"/>
</dbReference>
<dbReference type="InterPro" id="IPR039993">
    <property type="entry name" value="NDUFB10"/>
</dbReference>
<evidence type="ECO:0000256" key="5">
    <source>
        <dbReference type="ARBA" id="ARBA00022982"/>
    </source>
</evidence>
<proteinExistence type="predicted"/>
<gene>
    <name evidence="8" type="ORF">Prudu_005514</name>
</gene>
<name>A0A4Y1QXT9_PRUDU</name>
<evidence type="ECO:0000256" key="3">
    <source>
        <dbReference type="ARBA" id="ARBA00022660"/>
    </source>
</evidence>
<keyword evidence="3" id="KW-0679">Respiratory chain</keyword>
<evidence type="ECO:0000256" key="6">
    <source>
        <dbReference type="ARBA" id="ARBA00023128"/>
    </source>
</evidence>
<reference evidence="8" key="1">
    <citation type="journal article" date="2019" name="Science">
        <title>Mutation of a bHLH transcription factor allowed almond domestication.</title>
        <authorList>
            <person name="Sanchez-Perez R."/>
            <person name="Pavan S."/>
            <person name="Mazzeo R."/>
            <person name="Moldovan C."/>
            <person name="Aiese Cigliano R."/>
            <person name="Del Cueto J."/>
            <person name="Ricciardi F."/>
            <person name="Lotti C."/>
            <person name="Ricciardi L."/>
            <person name="Dicenta F."/>
            <person name="Lopez-Marques R.L."/>
            <person name="Lindberg Moller B."/>
        </authorList>
    </citation>
    <scope>NUCLEOTIDE SEQUENCE</scope>
</reference>
<accession>A0A4Y1QXT9</accession>
<evidence type="ECO:0000256" key="1">
    <source>
        <dbReference type="ARBA" id="ARBA00004443"/>
    </source>
</evidence>
<keyword evidence="6" id="KW-0496">Mitochondrion</keyword>
<evidence type="ECO:0000256" key="4">
    <source>
        <dbReference type="ARBA" id="ARBA00022792"/>
    </source>
</evidence>